<accession>A0A346Y1Y1</accession>
<dbReference type="InterPro" id="IPR036249">
    <property type="entry name" value="Thioredoxin-like_sf"/>
</dbReference>
<dbReference type="Gene3D" id="3.40.30.10">
    <property type="entry name" value="Glutaredoxin"/>
    <property type="match status" value="1"/>
</dbReference>
<sequence>MSKPSKFVFVCINERDPEHPRPSCYPLGGADIFNALREEQGRRRNDDVKVVAALCLEACRVGPVVGVYPDDVYYGGVTEADVPGIMDHLEGGDPVNFLQIGEDDFRYKG</sequence>
<dbReference type="SUPFAM" id="SSF52833">
    <property type="entry name" value="Thioredoxin-like"/>
    <property type="match status" value="1"/>
</dbReference>
<dbReference type="OrthoDB" id="9800597at2"/>
<dbReference type="KEGG" id="euz:DVS28_a3806"/>
<dbReference type="AlphaFoldDB" id="A0A346Y1Y1"/>
<proteinExistence type="predicted"/>
<reference evidence="1 2" key="1">
    <citation type="submission" date="2018-09" db="EMBL/GenBank/DDBJ databases">
        <title>Complete genome sequence of Euzebya sp. DY32-46 isolated from seawater of Pacific Ocean.</title>
        <authorList>
            <person name="Xu L."/>
            <person name="Wu Y.-H."/>
            <person name="Xu X.-W."/>
        </authorList>
    </citation>
    <scope>NUCLEOTIDE SEQUENCE [LARGE SCALE GENOMIC DNA]</scope>
    <source>
        <strain evidence="1 2">DY32-46</strain>
    </source>
</reference>
<protein>
    <submittedName>
        <fullName evidence="1">Ferredoxin, 2Fe-2S</fullName>
    </submittedName>
</protein>
<organism evidence="1 2">
    <name type="scientific">Euzebya pacifica</name>
    <dbReference type="NCBI Taxonomy" id="1608957"/>
    <lineage>
        <taxon>Bacteria</taxon>
        <taxon>Bacillati</taxon>
        <taxon>Actinomycetota</taxon>
        <taxon>Nitriliruptoria</taxon>
        <taxon>Euzebyales</taxon>
    </lineage>
</organism>
<evidence type="ECO:0000313" key="1">
    <source>
        <dbReference type="EMBL" id="AXV08478.1"/>
    </source>
</evidence>
<gene>
    <name evidence="1" type="ORF">DVS28_a3806</name>
</gene>
<keyword evidence="2" id="KW-1185">Reference proteome</keyword>
<name>A0A346Y1Y1_9ACTN</name>
<dbReference type="Proteomes" id="UP000264006">
    <property type="component" value="Chromosome"/>
</dbReference>
<dbReference type="EMBL" id="CP031165">
    <property type="protein sequence ID" value="AXV08478.1"/>
    <property type="molecule type" value="Genomic_DNA"/>
</dbReference>
<dbReference type="RefSeq" id="WP_114592817.1">
    <property type="nucleotide sequence ID" value="NZ_CP031165.1"/>
</dbReference>
<dbReference type="CDD" id="cd02980">
    <property type="entry name" value="TRX_Fd_family"/>
    <property type="match status" value="1"/>
</dbReference>
<evidence type="ECO:0000313" key="2">
    <source>
        <dbReference type="Proteomes" id="UP000264006"/>
    </source>
</evidence>